<evidence type="ECO:0000256" key="5">
    <source>
        <dbReference type="ARBA" id="ARBA00023242"/>
    </source>
</evidence>
<dbReference type="InterPro" id="IPR020987">
    <property type="entry name" value="Centromere_Cenp-M"/>
</dbReference>
<dbReference type="GO" id="GO:0005634">
    <property type="term" value="C:nucleus"/>
    <property type="evidence" value="ECO:0007669"/>
    <property type="project" value="UniProtKB-SubCell"/>
</dbReference>
<evidence type="ECO:0000256" key="3">
    <source>
        <dbReference type="ARBA" id="ARBA00016382"/>
    </source>
</evidence>
<keyword evidence="6" id="KW-0137">Centromere</keyword>
<evidence type="ECO:0000256" key="6">
    <source>
        <dbReference type="ARBA" id="ARBA00023328"/>
    </source>
</evidence>
<evidence type="ECO:0000256" key="4">
    <source>
        <dbReference type="ARBA" id="ARBA00022454"/>
    </source>
</evidence>
<comment type="caution">
    <text evidence="8">The sequence shown here is derived from an EMBL/GenBank/DDBJ whole genome shotgun (WGS) entry which is preliminary data.</text>
</comment>
<dbReference type="GO" id="GO:0000775">
    <property type="term" value="C:chromosome, centromeric region"/>
    <property type="evidence" value="ECO:0007669"/>
    <property type="project" value="UniProtKB-SubCell"/>
</dbReference>
<protein>
    <recommendedName>
        <fullName evidence="3">Centromere protein M</fullName>
    </recommendedName>
</protein>
<comment type="subcellular location">
    <subcellularLocation>
        <location evidence="2">Chromosome</location>
        <location evidence="2">Centromere</location>
    </subcellularLocation>
    <subcellularLocation>
        <location evidence="1">Nucleus</location>
    </subcellularLocation>
</comment>
<dbReference type="EMBL" id="WNYA01000009">
    <property type="protein sequence ID" value="KAG8556283.1"/>
    <property type="molecule type" value="Genomic_DNA"/>
</dbReference>
<keyword evidence="4" id="KW-0158">Chromosome</keyword>
<accession>A0AAV7AC95</accession>
<dbReference type="PANTHER" id="PTHR34436:SF1">
    <property type="entry name" value="CENTROMERE PROTEIN M"/>
    <property type="match status" value="1"/>
</dbReference>
<evidence type="ECO:0000313" key="9">
    <source>
        <dbReference type="Proteomes" id="UP000824782"/>
    </source>
</evidence>
<name>A0AAV7AC95_ENGPU</name>
<keyword evidence="7" id="KW-0472">Membrane</keyword>
<dbReference type="AlphaFoldDB" id="A0AAV7AC95"/>
<dbReference type="InterPro" id="IPR027417">
    <property type="entry name" value="P-loop_NTPase"/>
</dbReference>
<feature type="transmembrane region" description="Helical" evidence="7">
    <location>
        <begin position="17"/>
        <end position="37"/>
    </location>
</feature>
<reference evidence="8" key="1">
    <citation type="thesis" date="2020" institute="ProQuest LLC" country="789 East Eisenhower Parkway, Ann Arbor, MI, USA">
        <title>Comparative Genomics and Chromosome Evolution.</title>
        <authorList>
            <person name="Mudd A.B."/>
        </authorList>
    </citation>
    <scope>NUCLEOTIDE SEQUENCE</scope>
    <source>
        <strain evidence="8">237g6f4</strain>
        <tissue evidence="8">Blood</tissue>
    </source>
</reference>
<dbReference type="Pfam" id="PF11111">
    <property type="entry name" value="CENP-M"/>
    <property type="match status" value="1"/>
</dbReference>
<keyword evidence="7" id="KW-1133">Transmembrane helix</keyword>
<proteinExistence type="predicted"/>
<evidence type="ECO:0000256" key="1">
    <source>
        <dbReference type="ARBA" id="ARBA00004123"/>
    </source>
</evidence>
<keyword evidence="7" id="KW-0812">Transmembrane</keyword>
<evidence type="ECO:0000256" key="7">
    <source>
        <dbReference type="SAM" id="Phobius"/>
    </source>
</evidence>
<dbReference type="Gene3D" id="3.40.50.300">
    <property type="entry name" value="P-loop containing nucleotide triphosphate hydrolases"/>
    <property type="match status" value="1"/>
</dbReference>
<organism evidence="8 9">
    <name type="scientific">Engystomops pustulosus</name>
    <name type="common">Tungara frog</name>
    <name type="synonym">Physalaemus pustulosus</name>
    <dbReference type="NCBI Taxonomy" id="76066"/>
    <lineage>
        <taxon>Eukaryota</taxon>
        <taxon>Metazoa</taxon>
        <taxon>Chordata</taxon>
        <taxon>Craniata</taxon>
        <taxon>Vertebrata</taxon>
        <taxon>Euteleostomi</taxon>
        <taxon>Amphibia</taxon>
        <taxon>Batrachia</taxon>
        <taxon>Anura</taxon>
        <taxon>Neobatrachia</taxon>
        <taxon>Hyloidea</taxon>
        <taxon>Leptodactylidae</taxon>
        <taxon>Leiuperinae</taxon>
        <taxon>Engystomops</taxon>
    </lineage>
</organism>
<evidence type="ECO:0000313" key="8">
    <source>
        <dbReference type="EMBL" id="KAG8556283.1"/>
    </source>
</evidence>
<gene>
    <name evidence="8" type="ORF">GDO81_018005</name>
</gene>
<dbReference type="Proteomes" id="UP000824782">
    <property type="component" value="Unassembled WGS sequence"/>
</dbReference>
<keyword evidence="9" id="KW-1185">Reference proteome</keyword>
<dbReference type="PANTHER" id="PTHR34436">
    <property type="entry name" value="CENTROMERE PROTEIN M"/>
    <property type="match status" value="1"/>
</dbReference>
<sequence length="110" mass="12323">MIVFLINLHSQYSLSNIISSVALMDAYFFLGKVCFLATKGRHKKVQHCLVDISMVKDLADKYLSLLIQAELEDEEDVVWTAKRLLNMLKICAGLVPGMSSLYTGSILKIV</sequence>
<evidence type="ECO:0000256" key="2">
    <source>
        <dbReference type="ARBA" id="ARBA00004584"/>
    </source>
</evidence>
<keyword evidence="5" id="KW-0539">Nucleus</keyword>